<accession>A0A060A157</accession>
<evidence type="ECO:0000259" key="8">
    <source>
        <dbReference type="Pfam" id="PF10502"/>
    </source>
</evidence>
<evidence type="ECO:0000313" key="9">
    <source>
        <dbReference type="EMBL" id="AIA55996.1"/>
    </source>
</evidence>
<dbReference type="GO" id="GO:0006465">
    <property type="term" value="P:signal peptide processing"/>
    <property type="evidence" value="ECO:0007669"/>
    <property type="project" value="InterPro"/>
</dbReference>
<dbReference type="Proteomes" id="UP000005522">
    <property type="component" value="Chromosome"/>
</dbReference>
<dbReference type="SUPFAM" id="SSF51306">
    <property type="entry name" value="LexA/Signal peptidase"/>
    <property type="match status" value="1"/>
</dbReference>
<dbReference type="GO" id="GO:0004252">
    <property type="term" value="F:serine-type endopeptidase activity"/>
    <property type="evidence" value="ECO:0007669"/>
    <property type="project" value="InterPro"/>
</dbReference>
<name>A0A060A157_ACICK</name>
<dbReference type="NCBIfam" id="TIGR02227">
    <property type="entry name" value="sigpep_I_bact"/>
    <property type="match status" value="1"/>
</dbReference>
<evidence type="ECO:0000256" key="6">
    <source>
        <dbReference type="PIRSR" id="PIRSR600223-1"/>
    </source>
</evidence>
<comment type="caution">
    <text evidence="7">Lacks conserved residue(s) required for the propagation of feature annotation.</text>
</comment>
<dbReference type="EC" id="3.4.21.89" evidence="3 7"/>
<keyword evidence="5 7" id="KW-0378">Hydrolase</keyword>
<dbReference type="InterPro" id="IPR019533">
    <property type="entry name" value="Peptidase_S26"/>
</dbReference>
<evidence type="ECO:0000256" key="3">
    <source>
        <dbReference type="ARBA" id="ARBA00013208"/>
    </source>
</evidence>
<dbReference type="MEROPS" id="S26.001"/>
<sequence length="264" mass="30082">MDFTLGLFLAVVLTGLVWLLDIVFFRARRAPNTKESVVVEYARSFFPVLLVVFLIRAFLFEPFQVPSGSMIPTIRVGDFLLVNKFAYGLRLPLIHTELTHGGPVQAGDIMVFRYPKNPRIDYIKRVIGLPGDTIEVKGNDLYINGKLVPQKYIGPFAYRPEGQGDRGMVIPTKEYAQTIGGHTFHIIEFDTPEAHMDFGPYKVPPNCYFMMGDDRDNSNDSRFWGCVPRANIVGKAMFVWFSWDSENWSIRWNQIGRALDGPHN</sequence>
<keyword evidence="7" id="KW-1133">Transmembrane helix</keyword>
<feature type="transmembrane region" description="Helical" evidence="7">
    <location>
        <begin position="6"/>
        <end position="25"/>
    </location>
</feature>
<dbReference type="InterPro" id="IPR000223">
    <property type="entry name" value="Pept_S26A_signal_pept_1"/>
</dbReference>
<dbReference type="InterPro" id="IPR036286">
    <property type="entry name" value="LexA/Signal_pep-like_sf"/>
</dbReference>
<dbReference type="AlphaFoldDB" id="A0A060A157"/>
<feature type="transmembrane region" description="Helical" evidence="7">
    <location>
        <begin position="37"/>
        <end position="59"/>
    </location>
</feature>
<evidence type="ECO:0000313" key="10">
    <source>
        <dbReference type="Proteomes" id="UP000005522"/>
    </source>
</evidence>
<dbReference type="GO" id="GO:0009003">
    <property type="term" value="F:signal peptidase activity"/>
    <property type="evidence" value="ECO:0007669"/>
    <property type="project" value="UniProtKB-EC"/>
</dbReference>
<dbReference type="CDD" id="cd06530">
    <property type="entry name" value="S26_SPase_I"/>
    <property type="match status" value="1"/>
</dbReference>
<feature type="domain" description="Peptidase S26" evidence="8">
    <location>
        <begin position="39"/>
        <end position="241"/>
    </location>
</feature>
<dbReference type="RefSeq" id="WP_004868447.1">
    <property type="nucleotide sequence ID" value="NZ_CP005986.1"/>
</dbReference>
<dbReference type="PRINTS" id="PR00727">
    <property type="entry name" value="LEADERPTASE"/>
</dbReference>
<evidence type="ECO:0000256" key="1">
    <source>
        <dbReference type="ARBA" id="ARBA00000677"/>
    </source>
</evidence>
<evidence type="ECO:0000256" key="2">
    <source>
        <dbReference type="ARBA" id="ARBA00009370"/>
    </source>
</evidence>
<organism evidence="9 10">
    <name type="scientific">Acidithiobacillus caldus (strain ATCC 51756 / DSM 8584 / KU)</name>
    <dbReference type="NCBI Taxonomy" id="637389"/>
    <lineage>
        <taxon>Bacteria</taxon>
        <taxon>Pseudomonadati</taxon>
        <taxon>Pseudomonadota</taxon>
        <taxon>Acidithiobacillia</taxon>
        <taxon>Acidithiobacillales</taxon>
        <taxon>Acidithiobacillaceae</taxon>
        <taxon>Acidithiobacillus</taxon>
    </lineage>
</organism>
<dbReference type="Gene3D" id="2.10.109.10">
    <property type="entry name" value="Umud Fragment, subunit A"/>
    <property type="match status" value="1"/>
</dbReference>
<dbReference type="HOGENOM" id="CLU_028723_1_1_6"/>
<comment type="similarity">
    <text evidence="2 7">Belongs to the peptidase S26 family.</text>
</comment>
<dbReference type="KEGG" id="acz:Acaty_c2142"/>
<gene>
    <name evidence="9" type="ORF">Acaty_c2142</name>
</gene>
<dbReference type="Pfam" id="PF10502">
    <property type="entry name" value="Peptidase_S26"/>
    <property type="match status" value="1"/>
</dbReference>
<evidence type="ECO:0000256" key="7">
    <source>
        <dbReference type="RuleBase" id="RU362042"/>
    </source>
</evidence>
<dbReference type="EMBL" id="CP005986">
    <property type="protein sequence ID" value="AIA55996.1"/>
    <property type="molecule type" value="Genomic_DNA"/>
</dbReference>
<dbReference type="InterPro" id="IPR019757">
    <property type="entry name" value="Pept_S26A_signal_pept_1_Lys-AS"/>
</dbReference>
<dbReference type="PANTHER" id="PTHR43390:SF1">
    <property type="entry name" value="CHLOROPLAST PROCESSING PEPTIDASE"/>
    <property type="match status" value="1"/>
</dbReference>
<evidence type="ECO:0000256" key="5">
    <source>
        <dbReference type="ARBA" id="ARBA00022801"/>
    </source>
</evidence>
<keyword evidence="7" id="KW-0472">Membrane</keyword>
<dbReference type="PANTHER" id="PTHR43390">
    <property type="entry name" value="SIGNAL PEPTIDASE I"/>
    <property type="match status" value="1"/>
</dbReference>
<comment type="subcellular location">
    <subcellularLocation>
        <location evidence="7">Membrane</location>
        <topology evidence="7">Single-pass type II membrane protein</topology>
    </subcellularLocation>
</comment>
<keyword evidence="7" id="KW-0645">Protease</keyword>
<feature type="active site" evidence="6">
    <location>
        <position position="124"/>
    </location>
</feature>
<keyword evidence="7" id="KW-0812">Transmembrane</keyword>
<evidence type="ECO:0000256" key="4">
    <source>
        <dbReference type="ARBA" id="ARBA00019232"/>
    </source>
</evidence>
<protein>
    <recommendedName>
        <fullName evidence="4 7">Signal peptidase I</fullName>
        <ecNumber evidence="3 7">3.4.21.89</ecNumber>
    </recommendedName>
</protein>
<proteinExistence type="inferred from homology"/>
<feature type="active site" evidence="6">
    <location>
        <position position="69"/>
    </location>
</feature>
<comment type="catalytic activity">
    <reaction evidence="1 7">
        <text>Cleavage of hydrophobic, N-terminal signal or leader sequences from secreted and periplasmic proteins.</text>
        <dbReference type="EC" id="3.4.21.89"/>
    </reaction>
</comment>
<dbReference type="eggNOG" id="COG0681">
    <property type="taxonomic scope" value="Bacteria"/>
</dbReference>
<dbReference type="PROSITE" id="PS00760">
    <property type="entry name" value="SPASE_I_2"/>
    <property type="match status" value="1"/>
</dbReference>
<dbReference type="GO" id="GO:0016020">
    <property type="term" value="C:membrane"/>
    <property type="evidence" value="ECO:0007669"/>
    <property type="project" value="UniProtKB-SubCell"/>
</dbReference>
<reference evidence="9 10" key="1">
    <citation type="journal article" date="2009" name="J. Bacteriol.">
        <title>Draft genome sequence of the extremely acidophilic bacterium Acidithiobacillus caldus ATCC 51756 reveals metabolic versatility in the genus Acidithiobacillus.</title>
        <authorList>
            <person name="Valdes J."/>
            <person name="Quatrini R."/>
            <person name="Hallberg K."/>
            <person name="Dopson M."/>
            <person name="Valenzuela P.D."/>
            <person name="Holmes D.S."/>
        </authorList>
    </citation>
    <scope>NUCLEOTIDE SEQUENCE [LARGE SCALE GENOMIC DNA]</scope>
    <source>
        <strain evidence="10">ATCC 51756 / DSM 8584 / KU</strain>
    </source>
</reference>